<evidence type="ECO:0000313" key="2">
    <source>
        <dbReference type="EMBL" id="ORY34005.1"/>
    </source>
</evidence>
<organism evidence="2 3">
    <name type="scientific">Naematelia encephala</name>
    <dbReference type="NCBI Taxonomy" id="71784"/>
    <lineage>
        <taxon>Eukaryota</taxon>
        <taxon>Fungi</taxon>
        <taxon>Dikarya</taxon>
        <taxon>Basidiomycota</taxon>
        <taxon>Agaricomycotina</taxon>
        <taxon>Tremellomycetes</taxon>
        <taxon>Tremellales</taxon>
        <taxon>Naemateliaceae</taxon>
        <taxon>Naematelia</taxon>
    </lineage>
</organism>
<dbReference type="AlphaFoldDB" id="A0A1Y2BIT5"/>
<keyword evidence="1" id="KW-0732">Signal</keyword>
<accession>A0A1Y2BIT5</accession>
<protein>
    <submittedName>
        <fullName evidence="2">Uncharacterized protein</fullName>
    </submittedName>
</protein>
<feature type="chain" id="PRO_5013028181" evidence="1">
    <location>
        <begin position="22"/>
        <end position="231"/>
    </location>
</feature>
<feature type="signal peptide" evidence="1">
    <location>
        <begin position="1"/>
        <end position="21"/>
    </location>
</feature>
<comment type="caution">
    <text evidence="2">The sequence shown here is derived from an EMBL/GenBank/DDBJ whole genome shotgun (WGS) entry which is preliminary data.</text>
</comment>
<dbReference type="InParanoid" id="A0A1Y2BIT5"/>
<keyword evidence="3" id="KW-1185">Reference proteome</keyword>
<evidence type="ECO:0000313" key="3">
    <source>
        <dbReference type="Proteomes" id="UP000193986"/>
    </source>
</evidence>
<sequence>MLFSFLSYLSLVLYSFSAVTPHKMTTIPYQTSPLDPSHVEQVPVFELYARRATNEYEGGITPTMIATHHAGDLVSFQDLESRINKPNTRIEIERVSGIEEIRLIDESTGKYNSAKGDIAKSIIDEWDAREAVFFADPDRLPDGSSELGEVHHKSIVQYDDGGYRILPAFRKKGEVHSKEEFWGKHGDYSYLWAAKGAAAVVDTRTGEFWVATADVAKEMDEDMRNKRPRTE</sequence>
<proteinExistence type="predicted"/>
<dbReference type="Proteomes" id="UP000193986">
    <property type="component" value="Unassembled WGS sequence"/>
</dbReference>
<dbReference type="EMBL" id="MCFC01000004">
    <property type="protein sequence ID" value="ORY34005.1"/>
    <property type="molecule type" value="Genomic_DNA"/>
</dbReference>
<evidence type="ECO:0000256" key="1">
    <source>
        <dbReference type="SAM" id="SignalP"/>
    </source>
</evidence>
<gene>
    <name evidence="2" type="ORF">BCR39DRAFT_586202</name>
</gene>
<reference evidence="2 3" key="1">
    <citation type="submission" date="2016-07" db="EMBL/GenBank/DDBJ databases">
        <title>Pervasive Adenine N6-methylation of Active Genes in Fungi.</title>
        <authorList>
            <consortium name="DOE Joint Genome Institute"/>
            <person name="Mondo S.J."/>
            <person name="Dannebaum R.O."/>
            <person name="Kuo R.C."/>
            <person name="Labutti K."/>
            <person name="Haridas S."/>
            <person name="Kuo A."/>
            <person name="Salamov A."/>
            <person name="Ahrendt S.R."/>
            <person name="Lipzen A."/>
            <person name="Sullivan W."/>
            <person name="Andreopoulos W.B."/>
            <person name="Clum A."/>
            <person name="Lindquist E."/>
            <person name="Daum C."/>
            <person name="Ramamoorthy G.K."/>
            <person name="Gryganskyi A."/>
            <person name="Culley D."/>
            <person name="Magnuson J.K."/>
            <person name="James T.Y."/>
            <person name="O'Malley M.A."/>
            <person name="Stajich J.E."/>
            <person name="Spatafora J.W."/>
            <person name="Visel A."/>
            <person name="Grigoriev I.V."/>
        </authorList>
    </citation>
    <scope>NUCLEOTIDE SEQUENCE [LARGE SCALE GENOMIC DNA]</scope>
    <source>
        <strain evidence="2 3">68-887.2</strain>
    </source>
</reference>
<name>A0A1Y2BIT5_9TREE</name>